<evidence type="ECO:0000259" key="5">
    <source>
        <dbReference type="PROSITE" id="PS51790"/>
    </source>
</evidence>
<dbReference type="Pfam" id="PF01641">
    <property type="entry name" value="SelR"/>
    <property type="match status" value="1"/>
</dbReference>
<reference evidence="6 7" key="1">
    <citation type="submission" date="2024-01" db="EMBL/GenBank/DDBJ databases">
        <title>Multi-omics insights into the function and evolution of sodium benzoate biodegradation pathways in Benzoatithermus flavus gen. nov., sp. nov. from hot spring.</title>
        <authorList>
            <person name="Hu C.-J."/>
            <person name="Li W.-J."/>
        </authorList>
    </citation>
    <scope>NUCLEOTIDE SEQUENCE [LARGE SCALE GENOMIC DNA]</scope>
    <source>
        <strain evidence="6 7">SYSU G07066</strain>
    </source>
</reference>
<dbReference type="InterPro" id="IPR002579">
    <property type="entry name" value="Met_Sox_Rdtase_MsrB_dom"/>
</dbReference>
<feature type="binding site" evidence="4">
    <location>
        <position position="51"/>
    </location>
    <ligand>
        <name>Zn(2+)</name>
        <dbReference type="ChEBI" id="CHEBI:29105"/>
    </ligand>
</feature>
<dbReference type="PANTHER" id="PTHR10173">
    <property type="entry name" value="METHIONINE SULFOXIDE REDUCTASE"/>
    <property type="match status" value="1"/>
</dbReference>
<feature type="binding site" evidence="4">
    <location>
        <position position="48"/>
    </location>
    <ligand>
        <name>Zn(2+)</name>
        <dbReference type="ChEBI" id="CHEBI:29105"/>
    </ligand>
</feature>
<dbReference type="InterPro" id="IPR011057">
    <property type="entry name" value="Mss4-like_sf"/>
</dbReference>
<gene>
    <name evidence="4 6" type="primary">msrB</name>
    <name evidence="6" type="ORF">U1T56_06410</name>
</gene>
<feature type="binding site" evidence="4">
    <location>
        <position position="100"/>
    </location>
    <ligand>
        <name>Zn(2+)</name>
        <dbReference type="ChEBI" id="CHEBI:29105"/>
    </ligand>
</feature>
<keyword evidence="7" id="KW-1185">Reference proteome</keyword>
<dbReference type="Proteomes" id="UP001375743">
    <property type="component" value="Unassembled WGS sequence"/>
</dbReference>
<evidence type="ECO:0000256" key="2">
    <source>
        <dbReference type="ARBA" id="ARBA00023002"/>
    </source>
</evidence>
<feature type="domain" description="MsrB" evidence="5">
    <location>
        <begin position="9"/>
        <end position="131"/>
    </location>
</feature>
<keyword evidence="4" id="KW-0479">Metal-binding</keyword>
<protein>
    <recommendedName>
        <fullName evidence="4">Peptide methionine sulfoxide reductase MsrB</fullName>
        <ecNumber evidence="4">1.8.4.12</ecNumber>
    </recommendedName>
    <alternativeName>
        <fullName evidence="4">Peptide-methionine (R)-S-oxide reductase</fullName>
    </alternativeName>
</protein>
<evidence type="ECO:0000256" key="1">
    <source>
        <dbReference type="ARBA" id="ARBA00007174"/>
    </source>
</evidence>
<evidence type="ECO:0000256" key="4">
    <source>
        <dbReference type="HAMAP-Rule" id="MF_01400"/>
    </source>
</evidence>
<dbReference type="PROSITE" id="PS51790">
    <property type="entry name" value="MSRB"/>
    <property type="match status" value="1"/>
</dbReference>
<dbReference type="HAMAP" id="MF_01400">
    <property type="entry name" value="MsrB"/>
    <property type="match status" value="1"/>
</dbReference>
<dbReference type="PANTHER" id="PTHR10173:SF52">
    <property type="entry name" value="METHIONINE-R-SULFOXIDE REDUCTASE B1"/>
    <property type="match status" value="1"/>
</dbReference>
<evidence type="ECO:0000313" key="6">
    <source>
        <dbReference type="EMBL" id="MEK0082774.1"/>
    </source>
</evidence>
<organism evidence="6 7">
    <name type="scientific">Benzoatithermus flavus</name>
    <dbReference type="NCBI Taxonomy" id="3108223"/>
    <lineage>
        <taxon>Bacteria</taxon>
        <taxon>Pseudomonadati</taxon>
        <taxon>Pseudomonadota</taxon>
        <taxon>Alphaproteobacteria</taxon>
        <taxon>Geminicoccales</taxon>
        <taxon>Geminicoccaceae</taxon>
        <taxon>Benzoatithermus</taxon>
    </lineage>
</organism>
<feature type="binding site" evidence="4">
    <location>
        <position position="97"/>
    </location>
    <ligand>
        <name>Zn(2+)</name>
        <dbReference type="ChEBI" id="CHEBI:29105"/>
    </ligand>
</feature>
<feature type="active site" description="Nucleophile" evidence="4">
    <location>
        <position position="120"/>
    </location>
</feature>
<evidence type="ECO:0000313" key="7">
    <source>
        <dbReference type="Proteomes" id="UP001375743"/>
    </source>
</evidence>
<name>A0ABU8XPE1_9PROT</name>
<accession>A0ABU8XPE1</accession>
<evidence type="ECO:0000256" key="3">
    <source>
        <dbReference type="ARBA" id="ARBA00048488"/>
    </source>
</evidence>
<comment type="cofactor">
    <cofactor evidence="4">
        <name>Zn(2+)</name>
        <dbReference type="ChEBI" id="CHEBI:29105"/>
    </cofactor>
    <text evidence="4">Binds 1 zinc ion per subunit. The zinc ion is important for the structural integrity of the protein.</text>
</comment>
<keyword evidence="2 4" id="KW-0560">Oxidoreductase</keyword>
<dbReference type="SUPFAM" id="SSF51316">
    <property type="entry name" value="Mss4-like"/>
    <property type="match status" value="1"/>
</dbReference>
<proteinExistence type="inferred from homology"/>
<comment type="similarity">
    <text evidence="1 4">Belongs to the MsrB Met sulfoxide reductase family.</text>
</comment>
<dbReference type="EMBL" id="JBBLZC010000005">
    <property type="protein sequence ID" value="MEK0082774.1"/>
    <property type="molecule type" value="Genomic_DNA"/>
</dbReference>
<sequence length="133" mass="15127">MTEKIVKSDEEWRAELSPEAYRITREHGTERAFTGRYWSTKIPGVYRCVCCGQPLFDSSTKYESGTGWPSFWAPIAADAVATKEDRSFFMRRTEVLCARCDAHLGHVFPDGPEPTGLRYCLNSAALELEPREE</sequence>
<dbReference type="InterPro" id="IPR028427">
    <property type="entry name" value="Met_Sox_Rdtase_MsrB"/>
</dbReference>
<dbReference type="RefSeq" id="WP_418158628.1">
    <property type="nucleotide sequence ID" value="NZ_JBBLZC010000005.1"/>
</dbReference>
<comment type="caution">
    <text evidence="6">The sequence shown here is derived from an EMBL/GenBank/DDBJ whole genome shotgun (WGS) entry which is preliminary data.</text>
</comment>
<dbReference type="NCBIfam" id="TIGR00357">
    <property type="entry name" value="peptide-methionine (R)-S-oxide reductase MsrB"/>
    <property type="match status" value="1"/>
</dbReference>
<dbReference type="Gene3D" id="2.170.150.20">
    <property type="entry name" value="Peptide methionine sulfoxide reductase"/>
    <property type="match status" value="1"/>
</dbReference>
<dbReference type="EC" id="1.8.4.12" evidence="4"/>
<comment type="catalytic activity">
    <reaction evidence="3 4">
        <text>L-methionyl-[protein] + [thioredoxin]-disulfide + H2O = L-methionyl-(R)-S-oxide-[protein] + [thioredoxin]-dithiol</text>
        <dbReference type="Rhea" id="RHEA:24164"/>
        <dbReference type="Rhea" id="RHEA-COMP:10698"/>
        <dbReference type="Rhea" id="RHEA-COMP:10700"/>
        <dbReference type="Rhea" id="RHEA-COMP:12313"/>
        <dbReference type="Rhea" id="RHEA-COMP:12314"/>
        <dbReference type="ChEBI" id="CHEBI:15377"/>
        <dbReference type="ChEBI" id="CHEBI:16044"/>
        <dbReference type="ChEBI" id="CHEBI:29950"/>
        <dbReference type="ChEBI" id="CHEBI:45764"/>
        <dbReference type="ChEBI" id="CHEBI:50058"/>
        <dbReference type="EC" id="1.8.4.12"/>
    </reaction>
</comment>
<keyword evidence="4" id="KW-0862">Zinc</keyword>
<dbReference type="GO" id="GO:0033743">
    <property type="term" value="F:peptide-methionine (R)-S-oxide reductase activity"/>
    <property type="evidence" value="ECO:0007669"/>
    <property type="project" value="UniProtKB-EC"/>
</dbReference>